<dbReference type="AlphaFoldDB" id="A0AAE0FKA6"/>
<keyword evidence="5" id="KW-0418">Kinase</keyword>
<sequence>VVSRALDCLAALCAPHASAAIRGGSAKGGREGGGGALEAALQPRREQLLDTATVVRVAQHALPLLCHPSTAVRRSVILFIIAAAESLEPVDVAAQLMPQLRPYLRCAPGLMVLSSHRDLLAFLKAPMPRQTFARVLDGPSSGVPPEPTNISSAHDRNAASSSGGPTPDAGALGSLAVPLPRAKAPGGLLVPEPRSKAIGGGPSRGTQDGGQGAKERGGGRGKDRGGQKRFENLGGGSVSEAVLQRYVPPSHSGAGAGGVEEGEGKAEGEDELPLEVHKYLETMSQRSQSRGGSSLQGDTQSSAPYADVDEALTRGSSASGLYPYPNLGGEGALTFSGRDNVTIPSRPEEGGLNLGFSPSMASVPPSAPQAKAPSMPRGVRKEVTRIFGARAAPVHPPGAVPVGLAALDGPSTSGNNGTQEGYGQALEKHQQQSVWTQEVAPPPGGLRVTLSPYGKRSHAEAPASTSDTASAAAAALTSAVAGLGLTADSNNPGHSPPGPYKSKGRAPWSLKGVLVAHLQEHRKTVNALAAPQSGVFLASASDDSTVKIWDCRRLEKDVSFRSRVAYTGQSGRLLALAVADETCSGSHCTMASGSSAGSVHVWRVEYVPRVGGGAEKYTGAVEVRQAAPGEGAVLTLARAGPLLVYGTQCGVVHAWDLRAPREAWALRSDPRDGLLGHCVVDPITNSWLVTGSSTGCLSLWDVRFQIRVNSWQHPARCQIEVRGLCCSAGAPCSRFPFSCQSF</sequence>
<feature type="non-terminal residue" evidence="10">
    <location>
        <position position="1"/>
    </location>
</feature>
<dbReference type="GO" id="GO:0045324">
    <property type="term" value="P:late endosome to vacuole transport"/>
    <property type="evidence" value="ECO:0007669"/>
    <property type="project" value="InterPro"/>
</dbReference>
<accession>A0AAE0FKA6</accession>
<dbReference type="EC" id="2.7.11.1" evidence="1"/>
<dbReference type="InterPro" id="IPR001680">
    <property type="entry name" value="WD40_rpt"/>
</dbReference>
<dbReference type="Pfam" id="PF22956">
    <property type="entry name" value="VPS15-like_hel"/>
    <property type="match status" value="1"/>
</dbReference>
<feature type="compositionally biased region" description="Polar residues" evidence="8">
    <location>
        <begin position="148"/>
        <end position="164"/>
    </location>
</feature>
<evidence type="ECO:0000256" key="4">
    <source>
        <dbReference type="ARBA" id="ARBA00022741"/>
    </source>
</evidence>
<evidence type="ECO:0000256" key="6">
    <source>
        <dbReference type="ARBA" id="ARBA00022840"/>
    </source>
</evidence>
<dbReference type="GO" id="GO:0005770">
    <property type="term" value="C:late endosome"/>
    <property type="evidence" value="ECO:0007669"/>
    <property type="project" value="TreeGrafter"/>
</dbReference>
<dbReference type="EMBL" id="LGRX02016999">
    <property type="protein sequence ID" value="KAK3261308.1"/>
    <property type="molecule type" value="Genomic_DNA"/>
</dbReference>
<dbReference type="InterPro" id="IPR055231">
    <property type="entry name" value="2AA_helical"/>
</dbReference>
<dbReference type="GO" id="GO:0004674">
    <property type="term" value="F:protein serine/threonine kinase activity"/>
    <property type="evidence" value="ECO:0007669"/>
    <property type="project" value="InterPro"/>
</dbReference>
<dbReference type="GO" id="GO:0006623">
    <property type="term" value="P:protein targeting to vacuole"/>
    <property type="evidence" value="ECO:0007669"/>
    <property type="project" value="TreeGrafter"/>
</dbReference>
<evidence type="ECO:0000256" key="3">
    <source>
        <dbReference type="ARBA" id="ARBA00022737"/>
    </source>
</evidence>
<name>A0AAE0FKA6_9CHLO</name>
<dbReference type="PANTHER" id="PTHR17583">
    <property type="entry name" value="PHOSPHOINOSITIDE 3-KINASE REGULATORY SUBUNIT 4"/>
    <property type="match status" value="1"/>
</dbReference>
<evidence type="ECO:0000256" key="5">
    <source>
        <dbReference type="ARBA" id="ARBA00022777"/>
    </source>
</evidence>
<dbReference type="SUPFAM" id="SSF50978">
    <property type="entry name" value="WD40 repeat-like"/>
    <property type="match status" value="1"/>
</dbReference>
<dbReference type="InterPro" id="IPR036322">
    <property type="entry name" value="WD40_repeat_dom_sf"/>
</dbReference>
<keyword evidence="6" id="KW-0067">ATP-binding</keyword>
<keyword evidence="4" id="KW-0547">Nucleotide-binding</keyword>
<dbReference type="InterPro" id="IPR045162">
    <property type="entry name" value="Vps15-like"/>
</dbReference>
<keyword evidence="2" id="KW-0808">Transferase</keyword>
<dbReference type="GO" id="GO:0034272">
    <property type="term" value="C:phosphatidylinositol 3-kinase complex, class III, type II"/>
    <property type="evidence" value="ECO:0007669"/>
    <property type="project" value="TreeGrafter"/>
</dbReference>
<evidence type="ECO:0000313" key="11">
    <source>
        <dbReference type="Proteomes" id="UP001190700"/>
    </source>
</evidence>
<dbReference type="Pfam" id="PF00400">
    <property type="entry name" value="WD40"/>
    <property type="match status" value="1"/>
</dbReference>
<feature type="domain" description="Phosphatase 2A Regulatory Subunit A helical" evidence="9">
    <location>
        <begin position="45"/>
        <end position="135"/>
    </location>
</feature>
<dbReference type="GO" id="GO:0000166">
    <property type="term" value="F:nucleotide binding"/>
    <property type="evidence" value="ECO:0007669"/>
    <property type="project" value="UniProtKB-KW"/>
</dbReference>
<evidence type="ECO:0000256" key="8">
    <source>
        <dbReference type="SAM" id="MobiDB-lite"/>
    </source>
</evidence>
<dbReference type="GO" id="GO:0034271">
    <property type="term" value="C:phosphatidylinositol 3-kinase complex, class III, type I"/>
    <property type="evidence" value="ECO:0007669"/>
    <property type="project" value="TreeGrafter"/>
</dbReference>
<protein>
    <recommendedName>
        <fullName evidence="1">non-specific serine/threonine protein kinase</fullName>
        <ecNumber evidence="1">2.7.11.1</ecNumber>
    </recommendedName>
</protein>
<evidence type="ECO:0000256" key="7">
    <source>
        <dbReference type="PROSITE-ProRule" id="PRU00221"/>
    </source>
</evidence>
<evidence type="ECO:0000259" key="9">
    <source>
        <dbReference type="Pfam" id="PF22956"/>
    </source>
</evidence>
<evidence type="ECO:0000313" key="10">
    <source>
        <dbReference type="EMBL" id="KAK3261308.1"/>
    </source>
</evidence>
<feature type="region of interest" description="Disordered" evidence="8">
    <location>
        <begin position="134"/>
        <end position="269"/>
    </location>
</feature>
<comment type="caution">
    <text evidence="10">The sequence shown here is derived from an EMBL/GenBank/DDBJ whole genome shotgun (WGS) entry which is preliminary data.</text>
</comment>
<keyword evidence="3" id="KW-0677">Repeat</keyword>
<dbReference type="PROSITE" id="PS50294">
    <property type="entry name" value="WD_REPEATS_REGION"/>
    <property type="match status" value="1"/>
</dbReference>
<dbReference type="PROSITE" id="PS50082">
    <property type="entry name" value="WD_REPEATS_2"/>
    <property type="match status" value="1"/>
</dbReference>
<feature type="compositionally biased region" description="Gly residues" evidence="8">
    <location>
        <begin position="198"/>
        <end position="212"/>
    </location>
</feature>
<dbReference type="GO" id="GO:0016236">
    <property type="term" value="P:macroautophagy"/>
    <property type="evidence" value="ECO:0007669"/>
    <property type="project" value="InterPro"/>
</dbReference>
<organism evidence="10 11">
    <name type="scientific">Cymbomonas tetramitiformis</name>
    <dbReference type="NCBI Taxonomy" id="36881"/>
    <lineage>
        <taxon>Eukaryota</taxon>
        <taxon>Viridiplantae</taxon>
        <taxon>Chlorophyta</taxon>
        <taxon>Pyramimonadophyceae</taxon>
        <taxon>Pyramimonadales</taxon>
        <taxon>Pyramimonadaceae</taxon>
        <taxon>Cymbomonas</taxon>
    </lineage>
</organism>
<dbReference type="Gene3D" id="2.130.10.10">
    <property type="entry name" value="YVTN repeat-like/Quinoprotein amine dehydrogenase"/>
    <property type="match status" value="1"/>
</dbReference>
<dbReference type="InterPro" id="IPR015943">
    <property type="entry name" value="WD40/YVTN_repeat-like_dom_sf"/>
</dbReference>
<keyword evidence="11" id="KW-1185">Reference proteome</keyword>
<reference evidence="10 11" key="1">
    <citation type="journal article" date="2015" name="Genome Biol. Evol.">
        <title>Comparative Genomics of a Bacterivorous Green Alga Reveals Evolutionary Causalities and Consequences of Phago-Mixotrophic Mode of Nutrition.</title>
        <authorList>
            <person name="Burns J.A."/>
            <person name="Paasch A."/>
            <person name="Narechania A."/>
            <person name="Kim E."/>
        </authorList>
    </citation>
    <scope>NUCLEOTIDE SEQUENCE [LARGE SCALE GENOMIC DNA]</scope>
    <source>
        <strain evidence="10 11">PLY_AMNH</strain>
    </source>
</reference>
<dbReference type="PANTHER" id="PTHR17583:SF0">
    <property type="entry name" value="PHOSPHOINOSITIDE 3-KINASE REGULATORY SUBUNIT 4"/>
    <property type="match status" value="1"/>
</dbReference>
<evidence type="ECO:0000256" key="2">
    <source>
        <dbReference type="ARBA" id="ARBA00022679"/>
    </source>
</evidence>
<dbReference type="Proteomes" id="UP001190700">
    <property type="component" value="Unassembled WGS sequence"/>
</dbReference>
<feature type="repeat" description="WD" evidence="7">
    <location>
        <begin position="518"/>
        <end position="550"/>
    </location>
</feature>
<keyword evidence="7" id="KW-0853">WD repeat</keyword>
<evidence type="ECO:0000256" key="1">
    <source>
        <dbReference type="ARBA" id="ARBA00012513"/>
    </source>
</evidence>
<feature type="compositionally biased region" description="Basic and acidic residues" evidence="8">
    <location>
        <begin position="213"/>
        <end position="231"/>
    </location>
</feature>
<gene>
    <name evidence="10" type="ORF">CYMTET_29780</name>
</gene>
<proteinExistence type="predicted"/>
<dbReference type="GO" id="GO:0071561">
    <property type="term" value="C:nucleus-vacuole junction"/>
    <property type="evidence" value="ECO:0007669"/>
    <property type="project" value="TreeGrafter"/>
</dbReference>
<dbReference type="SMART" id="SM00320">
    <property type="entry name" value="WD40"/>
    <property type="match status" value="3"/>
</dbReference>